<sequence length="288" mass="32472">MAEERSPSKVKFMCSFGGRILPRPTDGVLKYVGGETRVVAVSPDISFSELMKKLTAITENDIVLKYQIIPEDLDALVSVKSDEDVKHMIEEYNRHETPKLRTFLFPANPVVLESQLGPIEPQTIEQRYIEAINGILRTSKSATALRAPIKTRPSFTVSTCSSPKSESPDGYSHEPPETSFQNNYQLSRLYPMHRVHSSPNISHQLQPHSHYHNHNHNAYVQPPTNYLTCRPRLPTPLEIPRGIGWDQSYTTTHNSGGGNGKYGCNDDRRFWGRASSVPQSPRNHGLRL</sequence>
<dbReference type="Pfam" id="PF00564">
    <property type="entry name" value="PB1"/>
    <property type="match status" value="1"/>
</dbReference>
<dbReference type="CDD" id="cd06410">
    <property type="entry name" value="PB1_UP2"/>
    <property type="match status" value="1"/>
</dbReference>
<keyword evidence="4" id="KW-1185">Reference proteome</keyword>
<proteinExistence type="predicted"/>
<evidence type="ECO:0000313" key="4">
    <source>
        <dbReference type="Proteomes" id="UP000694251"/>
    </source>
</evidence>
<protein>
    <submittedName>
        <fullName evidence="3">PB1 domain</fullName>
    </submittedName>
</protein>
<dbReference type="PANTHER" id="PTHR31066">
    <property type="entry name" value="OS05G0427100 PROTEIN-RELATED"/>
    <property type="match status" value="1"/>
</dbReference>
<dbReference type="InterPro" id="IPR000270">
    <property type="entry name" value="PB1_dom"/>
</dbReference>
<dbReference type="PANTHER" id="PTHR31066:SF47">
    <property type="entry name" value="PB1 DOMAIN-CONTAINING PROTEIN"/>
    <property type="match status" value="1"/>
</dbReference>
<dbReference type="Proteomes" id="UP000694251">
    <property type="component" value="Chromosome 5"/>
</dbReference>
<gene>
    <name evidence="3" type="ORF">ISN44_As05g044700</name>
</gene>
<feature type="domain" description="PB1" evidence="2">
    <location>
        <begin position="24"/>
        <end position="105"/>
    </location>
</feature>
<evidence type="ECO:0000256" key="1">
    <source>
        <dbReference type="SAM" id="MobiDB-lite"/>
    </source>
</evidence>
<dbReference type="SMART" id="SM00666">
    <property type="entry name" value="PB1"/>
    <property type="match status" value="1"/>
</dbReference>
<dbReference type="AlphaFoldDB" id="A0A8T2DK64"/>
<reference evidence="3 4" key="1">
    <citation type="submission" date="2020-12" db="EMBL/GenBank/DDBJ databases">
        <title>Concerted genomic and epigenomic changes stabilize Arabidopsis allopolyploids.</title>
        <authorList>
            <person name="Chen Z."/>
        </authorList>
    </citation>
    <scope>NUCLEOTIDE SEQUENCE [LARGE SCALE GENOMIC DNA]</scope>
    <source>
        <strain evidence="3">As9502</strain>
        <tissue evidence="3">Leaf</tissue>
    </source>
</reference>
<name>A0A8T2DK64_ARASU</name>
<dbReference type="OrthoDB" id="1882326at2759"/>
<comment type="caution">
    <text evidence="3">The sequence shown here is derived from an EMBL/GenBank/DDBJ whole genome shotgun (WGS) entry which is preliminary data.</text>
</comment>
<feature type="region of interest" description="Disordered" evidence="1">
    <location>
        <begin position="154"/>
        <end position="179"/>
    </location>
</feature>
<dbReference type="InterPro" id="IPR053198">
    <property type="entry name" value="Gynoecium_Dev_Regulator"/>
</dbReference>
<feature type="compositionally biased region" description="Polar residues" evidence="1">
    <location>
        <begin position="154"/>
        <end position="165"/>
    </location>
</feature>
<evidence type="ECO:0000259" key="2">
    <source>
        <dbReference type="SMART" id="SM00666"/>
    </source>
</evidence>
<dbReference type="EMBL" id="JAEFBJ010000005">
    <property type="protein sequence ID" value="KAG7612455.1"/>
    <property type="molecule type" value="Genomic_DNA"/>
</dbReference>
<accession>A0A8T2DK64</accession>
<organism evidence="3 4">
    <name type="scientific">Arabidopsis suecica</name>
    <name type="common">Swedish thale-cress</name>
    <name type="synonym">Cardaminopsis suecica</name>
    <dbReference type="NCBI Taxonomy" id="45249"/>
    <lineage>
        <taxon>Eukaryota</taxon>
        <taxon>Viridiplantae</taxon>
        <taxon>Streptophyta</taxon>
        <taxon>Embryophyta</taxon>
        <taxon>Tracheophyta</taxon>
        <taxon>Spermatophyta</taxon>
        <taxon>Magnoliopsida</taxon>
        <taxon>eudicotyledons</taxon>
        <taxon>Gunneridae</taxon>
        <taxon>Pentapetalae</taxon>
        <taxon>rosids</taxon>
        <taxon>malvids</taxon>
        <taxon>Brassicales</taxon>
        <taxon>Brassicaceae</taxon>
        <taxon>Camelineae</taxon>
        <taxon>Arabidopsis</taxon>
    </lineage>
</organism>
<evidence type="ECO:0000313" key="3">
    <source>
        <dbReference type="EMBL" id="KAG7612455.1"/>
    </source>
</evidence>